<feature type="transmembrane region" description="Helical" evidence="1">
    <location>
        <begin position="311"/>
        <end position="330"/>
    </location>
</feature>
<accession>A0A2H0WPV1</accession>
<protein>
    <recommendedName>
        <fullName evidence="2">Alpha-(1-&gt;3)-arabinofuranosyltransferase N-terminal GT-C domain-containing protein</fullName>
    </recommendedName>
</protein>
<feature type="transmembrane region" description="Helical" evidence="1">
    <location>
        <begin position="342"/>
        <end position="363"/>
    </location>
</feature>
<evidence type="ECO:0000259" key="2">
    <source>
        <dbReference type="Pfam" id="PF11847"/>
    </source>
</evidence>
<feature type="transmembrane region" description="Helical" evidence="1">
    <location>
        <begin position="105"/>
        <end position="122"/>
    </location>
</feature>
<feature type="domain" description="Alpha-(1-&gt;3)-arabinofuranosyltransferase N-terminal GT-C" evidence="2">
    <location>
        <begin position="64"/>
        <end position="584"/>
    </location>
</feature>
<feature type="transmembrane region" description="Helical" evidence="1">
    <location>
        <begin position="231"/>
        <end position="252"/>
    </location>
</feature>
<keyword evidence="1" id="KW-0812">Transmembrane</keyword>
<comment type="caution">
    <text evidence="3">The sequence shown here is derived from an EMBL/GenBank/DDBJ whole genome shotgun (WGS) entry which is preliminary data.</text>
</comment>
<dbReference type="EMBL" id="PEZI01000030">
    <property type="protein sequence ID" value="PIS14683.1"/>
    <property type="molecule type" value="Genomic_DNA"/>
</dbReference>
<keyword evidence="1" id="KW-1133">Transmembrane helix</keyword>
<dbReference type="AlphaFoldDB" id="A0A2H0WPV1"/>
<feature type="transmembrane region" description="Helical" evidence="1">
    <location>
        <begin position="202"/>
        <end position="219"/>
    </location>
</feature>
<dbReference type="InterPro" id="IPR021798">
    <property type="entry name" value="AftD_N"/>
</dbReference>
<evidence type="ECO:0000256" key="1">
    <source>
        <dbReference type="SAM" id="Phobius"/>
    </source>
</evidence>
<feature type="transmembrane region" description="Helical" evidence="1">
    <location>
        <begin position="156"/>
        <end position="172"/>
    </location>
</feature>
<keyword evidence="1" id="KW-0472">Membrane</keyword>
<dbReference type="Pfam" id="PF11847">
    <property type="entry name" value="GT-C_AftD"/>
    <property type="match status" value="1"/>
</dbReference>
<feature type="transmembrane region" description="Helical" evidence="1">
    <location>
        <begin position="383"/>
        <end position="401"/>
    </location>
</feature>
<sequence length="785" mass="92055">MSKFSEKIKNIMNTNFLKGNFPYLLAICLVGLISFSWFKDDLVISGGDFPFHFSPKVSFPTFYSVWNYLSSLGSTNIQAMPHLFHQSIYYIFSILNIPLWISQRIIFYFLFSSGGIAIFLLVKKVVKPDNLLAFFSALFYMMNPFSLVLVWGIPGIILFAYSGIPLLFYLFIDGLEKRSKLSIFSFCFFGFIFSNMYGNLGYVVSLWGLLASYFVFNVLTEQKGRTEKVRFFLFLILFWVLTNSYWILPFIADLKVLSSVAEYINSADILIGGTSKASLNNSFRLMGYAVFYEKFMGVDKFFSYSEEFKTAPIILISSIIPIIVFFFLILKDSFKNKFYKYFLFVFLISLFIFKGYRSPFGIINLVLIKKFSFMSLFRFPLDKIGPLLVISCTVLMAFSLLRFKEILIKRSKFAYSLFLISLFYCFFIILGFPFWKAQVFDLGGKIRPSSLVKVPDYYFELADWLGKQKEEFRILPIPINNIYGLPYDWQYGSGGSDPITFILPKPIVYYDRKLVDLVNICLNKVPLAIDEKDDCLSSSLSLINVKYILVHNDIKETYFNIDPKEIELIKNKLTSGYFKDIEFEKNFGKVDLYKISDQKFLPRFYFPKELWFLDEKEGSWKEPLKKKNEIKTFFVKKENRDNESDFIVSKLSPYEIFEETIQTEKDLLDFNLYKFDQSPEITIKKKSPGYYHLSVKGLTKPWFLVFSENYEFKWKAYQKGKELKHFFVNGYANSWWVDGFDENGDAEIEIKYVTQYYFYVGIFISGLSFFITILLLINEKYKKRN</sequence>
<gene>
    <name evidence="3" type="ORF">COT64_01365</name>
</gene>
<feature type="transmembrane region" description="Helical" evidence="1">
    <location>
        <begin position="756"/>
        <end position="777"/>
    </location>
</feature>
<organism evidence="3 4">
    <name type="scientific">Candidatus Shapirobacteria bacterium CG09_land_8_20_14_0_10_39_12</name>
    <dbReference type="NCBI Taxonomy" id="1974885"/>
    <lineage>
        <taxon>Bacteria</taxon>
        <taxon>Candidatus Shapironibacteriota</taxon>
    </lineage>
</organism>
<proteinExistence type="predicted"/>
<reference evidence="4" key="1">
    <citation type="submission" date="2017-09" db="EMBL/GenBank/DDBJ databases">
        <title>Depth-based differentiation of microbial function through sediment-hosted aquifers and enrichment of novel symbionts in the deep terrestrial subsurface.</title>
        <authorList>
            <person name="Probst A.J."/>
            <person name="Ladd B."/>
            <person name="Jarett J.K."/>
            <person name="Geller-Mcgrath D.E."/>
            <person name="Sieber C.M.K."/>
            <person name="Emerson J.B."/>
            <person name="Anantharaman K."/>
            <person name="Thomas B.C."/>
            <person name="Malmstrom R."/>
            <person name="Stieglmeier M."/>
            <person name="Klingl A."/>
            <person name="Woyke T."/>
            <person name="Ryan C.M."/>
            <person name="Banfield J.F."/>
        </authorList>
    </citation>
    <scope>NUCLEOTIDE SEQUENCE [LARGE SCALE GENOMIC DNA]</scope>
</reference>
<feature type="transmembrane region" description="Helical" evidence="1">
    <location>
        <begin position="21"/>
        <end position="38"/>
    </location>
</feature>
<evidence type="ECO:0000313" key="3">
    <source>
        <dbReference type="EMBL" id="PIS14683.1"/>
    </source>
</evidence>
<name>A0A2H0WPV1_9BACT</name>
<dbReference type="Proteomes" id="UP000230775">
    <property type="component" value="Unassembled WGS sequence"/>
</dbReference>
<dbReference type="GO" id="GO:0016740">
    <property type="term" value="F:transferase activity"/>
    <property type="evidence" value="ECO:0007669"/>
    <property type="project" value="InterPro"/>
</dbReference>
<feature type="transmembrane region" description="Helical" evidence="1">
    <location>
        <begin position="413"/>
        <end position="435"/>
    </location>
</feature>
<feature type="transmembrane region" description="Helical" evidence="1">
    <location>
        <begin position="179"/>
        <end position="196"/>
    </location>
</feature>
<evidence type="ECO:0000313" key="4">
    <source>
        <dbReference type="Proteomes" id="UP000230775"/>
    </source>
</evidence>